<comment type="caution">
    <text evidence="2">The sequence shown here is derived from an EMBL/GenBank/DDBJ whole genome shotgun (WGS) entry which is preliminary data.</text>
</comment>
<dbReference type="AlphaFoldDB" id="A0A6G0W431"/>
<dbReference type="EMBL" id="VUJU01009604">
    <property type="protein sequence ID" value="KAF0719065.1"/>
    <property type="molecule type" value="Genomic_DNA"/>
</dbReference>
<dbReference type="InterPro" id="IPR057560">
    <property type="entry name" value="Znf_SCAND3"/>
</dbReference>
<evidence type="ECO:0000313" key="3">
    <source>
        <dbReference type="Proteomes" id="UP000478052"/>
    </source>
</evidence>
<dbReference type="OrthoDB" id="7700560at2759"/>
<dbReference type="SUPFAM" id="SSF54001">
    <property type="entry name" value="Cysteine proteinases"/>
    <property type="match status" value="1"/>
</dbReference>
<proteinExistence type="predicted"/>
<sequence>MKCSYEGNFNIPHSKKRRVMGSEKDKALAAIIDGNICPSVYTRNEANRIMKEGDLIPAHIPKSSCLRVAKSKAIASTRLHPDPILSLSLMKSNQNYGSTIRDIGLDKFFVHFWSHMQLKIYKDNYEKTTVPTISFDATGGCVKKIKRNYNTYSSSIFLYEGVMNINNQTFTVCSMLSEQHDSTSIYLWLKRWLRCDIKPPKLVISDQSLALMSALVHAFTQYQSLEEYLDVCFSIVVKNQNIPIPRCMIKNDINHFMHLVTQWSPLKSTKFTRTKQLIARSMGLLVYSSSINETEQILESIFNVILSKYDGKLLNATNNSDDTPCAKSKRYLQALISSSEVELVDRNMFGDTEIENEEETLEGENDVGDITSSFKEWAQAISDKVRITVNGIEGEYDNAQYLPELEPFIIRSLKLYPCWSGIMGEKFGYGKETSSSSRIESNFNHLKNRVFKNEQMPLRIDNFIEKLMAYYRGDHLLVQAVQGHVLNEDRTSESPPQRSELITLINNDENDSGQSIMFDIYNVKENENNIQKTLSEKTNNCGIQSLCKPCNDGNLPTGLHKCFNCKIPVHLFGCSISIPNTEEGCGEQRLCLSCDKQSSILAESSATENWNRKGRPQENKLKSAKASRSYLINQPGFELVDLNLKRSITPIILLKNGNALMHKPIIIPNVGKIILNNTCSVDSLLSVLATSVADSCVFRDYINSIANSNLTANIILKLISEKQVIKIYHSRAKLMLQYFENKVKLLVGGLKSIDAIDTVASMAEKLLKDMPSFIRTSYCQNSYCSLQVIETTTSKLSINVQDGNISIENEVRDYLRHITEICIYCGHDRDVIIKPTTHILIELNLVPIDLEASTSYEDIQGTQLQLIQQNYVKPNYCKLKNILKTLTVDGKIYKLRGVIVFHSGQRGGLRTANGHYTACTLRSNEKWEHYDDTKNKVQHIKDSYENDIEFIIFTR</sequence>
<reference evidence="2 3" key="1">
    <citation type="submission" date="2019-08" db="EMBL/GenBank/DDBJ databases">
        <title>Whole genome of Aphis craccivora.</title>
        <authorList>
            <person name="Voronova N.V."/>
            <person name="Shulinski R.S."/>
            <person name="Bandarenka Y.V."/>
            <person name="Zhorov D.G."/>
            <person name="Warner D."/>
        </authorList>
    </citation>
    <scope>NUCLEOTIDE SEQUENCE [LARGE SCALE GENOMIC DNA]</scope>
    <source>
        <strain evidence="2">180601</strain>
        <tissue evidence="2">Whole Body</tissue>
    </source>
</reference>
<keyword evidence="3" id="KW-1185">Reference proteome</keyword>
<dbReference type="Pfam" id="PF23663">
    <property type="entry name" value="Znf_SCAND3"/>
    <property type="match status" value="1"/>
</dbReference>
<dbReference type="InterPro" id="IPR038765">
    <property type="entry name" value="Papain-like_cys_pep_sf"/>
</dbReference>
<dbReference type="Proteomes" id="UP000478052">
    <property type="component" value="Unassembled WGS sequence"/>
</dbReference>
<evidence type="ECO:0000259" key="1">
    <source>
        <dbReference type="Pfam" id="PF23663"/>
    </source>
</evidence>
<protein>
    <recommendedName>
        <fullName evidence="1">SCAN domain-containing protein</fullName>
    </recommendedName>
</protein>
<feature type="domain" description="SCAN" evidence="1">
    <location>
        <begin position="557"/>
        <end position="601"/>
    </location>
</feature>
<evidence type="ECO:0000313" key="2">
    <source>
        <dbReference type="EMBL" id="KAF0719065.1"/>
    </source>
</evidence>
<name>A0A6G0W431_APHCR</name>
<gene>
    <name evidence="2" type="ORF">FWK35_00027078</name>
</gene>
<organism evidence="2 3">
    <name type="scientific">Aphis craccivora</name>
    <name type="common">Cowpea aphid</name>
    <dbReference type="NCBI Taxonomy" id="307492"/>
    <lineage>
        <taxon>Eukaryota</taxon>
        <taxon>Metazoa</taxon>
        <taxon>Ecdysozoa</taxon>
        <taxon>Arthropoda</taxon>
        <taxon>Hexapoda</taxon>
        <taxon>Insecta</taxon>
        <taxon>Pterygota</taxon>
        <taxon>Neoptera</taxon>
        <taxon>Paraneoptera</taxon>
        <taxon>Hemiptera</taxon>
        <taxon>Sternorrhyncha</taxon>
        <taxon>Aphidomorpha</taxon>
        <taxon>Aphidoidea</taxon>
        <taxon>Aphididae</taxon>
        <taxon>Aphidini</taxon>
        <taxon>Aphis</taxon>
        <taxon>Aphis</taxon>
    </lineage>
</organism>
<accession>A0A6G0W431</accession>